<dbReference type="KEGG" id="dpx:DAPPUDRAFT_253451"/>
<evidence type="ECO:0000256" key="1">
    <source>
        <dbReference type="ARBA" id="ARBA00004651"/>
    </source>
</evidence>
<reference evidence="13 14" key="1">
    <citation type="journal article" date="2011" name="Science">
        <title>The ecoresponsive genome of Daphnia pulex.</title>
        <authorList>
            <person name="Colbourne J.K."/>
            <person name="Pfrender M.E."/>
            <person name="Gilbert D."/>
            <person name="Thomas W.K."/>
            <person name="Tucker A."/>
            <person name="Oakley T.H."/>
            <person name="Tokishita S."/>
            <person name="Aerts A."/>
            <person name="Arnold G.J."/>
            <person name="Basu M.K."/>
            <person name="Bauer D.J."/>
            <person name="Caceres C.E."/>
            <person name="Carmel L."/>
            <person name="Casola C."/>
            <person name="Choi J.H."/>
            <person name="Detter J.C."/>
            <person name="Dong Q."/>
            <person name="Dusheyko S."/>
            <person name="Eads B.D."/>
            <person name="Frohlich T."/>
            <person name="Geiler-Samerotte K.A."/>
            <person name="Gerlach D."/>
            <person name="Hatcher P."/>
            <person name="Jogdeo S."/>
            <person name="Krijgsveld J."/>
            <person name="Kriventseva E.V."/>
            <person name="Kultz D."/>
            <person name="Laforsch C."/>
            <person name="Lindquist E."/>
            <person name="Lopez J."/>
            <person name="Manak J.R."/>
            <person name="Muller J."/>
            <person name="Pangilinan J."/>
            <person name="Patwardhan R.P."/>
            <person name="Pitluck S."/>
            <person name="Pritham E.J."/>
            <person name="Rechtsteiner A."/>
            <person name="Rho M."/>
            <person name="Rogozin I.B."/>
            <person name="Sakarya O."/>
            <person name="Salamov A."/>
            <person name="Schaack S."/>
            <person name="Shapiro H."/>
            <person name="Shiga Y."/>
            <person name="Skalitzky C."/>
            <person name="Smith Z."/>
            <person name="Souvorov A."/>
            <person name="Sung W."/>
            <person name="Tang Z."/>
            <person name="Tsuchiya D."/>
            <person name="Tu H."/>
            <person name="Vos H."/>
            <person name="Wang M."/>
            <person name="Wolf Y.I."/>
            <person name="Yamagata H."/>
            <person name="Yamada T."/>
            <person name="Ye Y."/>
            <person name="Shaw J.R."/>
            <person name="Andrews J."/>
            <person name="Crease T.J."/>
            <person name="Tang H."/>
            <person name="Lucas S.M."/>
            <person name="Robertson H.M."/>
            <person name="Bork P."/>
            <person name="Koonin E.V."/>
            <person name="Zdobnov E.M."/>
            <person name="Grigoriev I.V."/>
            <person name="Lynch M."/>
            <person name="Boore J.L."/>
        </authorList>
    </citation>
    <scope>NUCLEOTIDE SEQUENCE [LARGE SCALE GENOMIC DNA]</scope>
</reference>
<evidence type="ECO:0000256" key="6">
    <source>
        <dbReference type="ARBA" id="ARBA00023040"/>
    </source>
</evidence>
<dbReference type="PROSITE" id="PS50262">
    <property type="entry name" value="G_PROTEIN_RECEP_F1_2"/>
    <property type="match status" value="1"/>
</dbReference>
<feature type="transmembrane region" description="Helical" evidence="11">
    <location>
        <begin position="141"/>
        <end position="163"/>
    </location>
</feature>
<dbReference type="GO" id="GO:0005886">
    <property type="term" value="C:plasma membrane"/>
    <property type="evidence" value="ECO:0000318"/>
    <property type="project" value="GO_Central"/>
</dbReference>
<organism evidence="13 14">
    <name type="scientific">Daphnia pulex</name>
    <name type="common">Water flea</name>
    <dbReference type="NCBI Taxonomy" id="6669"/>
    <lineage>
        <taxon>Eukaryota</taxon>
        <taxon>Metazoa</taxon>
        <taxon>Ecdysozoa</taxon>
        <taxon>Arthropoda</taxon>
        <taxon>Crustacea</taxon>
        <taxon>Branchiopoda</taxon>
        <taxon>Diplostraca</taxon>
        <taxon>Cladocera</taxon>
        <taxon>Anomopoda</taxon>
        <taxon>Daphniidae</taxon>
        <taxon>Daphnia</taxon>
    </lineage>
</organism>
<dbReference type="GO" id="GO:0071880">
    <property type="term" value="P:adenylate cyclase-activating adrenergic receptor signaling pathway"/>
    <property type="evidence" value="ECO:0000318"/>
    <property type="project" value="GO_Central"/>
</dbReference>
<feature type="transmembrane region" description="Helical" evidence="11">
    <location>
        <begin position="316"/>
        <end position="337"/>
    </location>
</feature>
<gene>
    <name evidence="13" type="ORF">DAPPUDRAFT_253451</name>
</gene>
<keyword evidence="5 11" id="KW-1133">Transmembrane helix</keyword>
<dbReference type="HOGENOM" id="CLU_055342_1_0_1"/>
<evidence type="ECO:0000256" key="3">
    <source>
        <dbReference type="ARBA" id="ARBA00022475"/>
    </source>
</evidence>
<comment type="subcellular location">
    <subcellularLocation>
        <location evidence="1">Cell membrane</location>
        <topology evidence="1">Multi-pass membrane protein</topology>
    </subcellularLocation>
</comment>
<evidence type="ECO:0000256" key="11">
    <source>
        <dbReference type="SAM" id="Phobius"/>
    </source>
</evidence>
<keyword evidence="14" id="KW-1185">Reference proteome</keyword>
<dbReference type="InParanoid" id="E9H4V3"/>
<feature type="domain" description="G-protein coupled receptors family 1 profile" evidence="12">
    <location>
        <begin position="45"/>
        <end position="335"/>
    </location>
</feature>
<dbReference type="InterPro" id="IPR017452">
    <property type="entry name" value="GPCR_Rhodpsn_7TM"/>
</dbReference>
<evidence type="ECO:0000256" key="5">
    <source>
        <dbReference type="ARBA" id="ARBA00022989"/>
    </source>
</evidence>
<keyword evidence="6" id="KW-0297">G-protein coupled receptor</keyword>
<keyword evidence="9" id="KW-0325">Glycoprotein</keyword>
<evidence type="ECO:0000256" key="4">
    <source>
        <dbReference type="ARBA" id="ARBA00022692"/>
    </source>
</evidence>
<keyword evidence="3" id="KW-1003">Cell membrane</keyword>
<dbReference type="PANTHER" id="PTHR24246">
    <property type="entry name" value="OLFACTORY RECEPTOR AND ADENOSINE RECEPTOR"/>
    <property type="match status" value="1"/>
</dbReference>
<keyword evidence="4 11" id="KW-0812">Transmembrane</keyword>
<feature type="transmembrane region" description="Helical" evidence="11">
    <location>
        <begin position="100"/>
        <end position="120"/>
    </location>
</feature>
<sequence length="346" mass="38667">MNGSCDQGDSALVRTLTGDIFNPVHLDETTFAIAQFACCLVGIPLNLSIAITLIRHRRLRKKPRNIFLLGIILSNLSFFIPAVIKLTYWGFYPVESLCRVYVALVGVPQGLLSLNMFLAVADRYLAINHPLLHRKKMTVRFASIVIILSSISTVFFLKFVYIVGLAPLRCEVWLVHAKIILMILTLLFLSCATLHLVVYRQTKILLGTIFPSTNDAAGQRNGNQMECIELAVIGNESLNERVSTPITNDECSSIRTSMSIHVNRRKLSQIDLETTRTLISGLTSLFITTLPPMIFVSSFLACRLVSQSDCSHFNWLAPYMIELGLINVVCSPLIILIRNKDLRTAL</sequence>
<evidence type="ECO:0000256" key="2">
    <source>
        <dbReference type="ARBA" id="ARBA00010663"/>
    </source>
</evidence>
<dbReference type="AlphaFoldDB" id="E9H4V3"/>
<evidence type="ECO:0000256" key="7">
    <source>
        <dbReference type="ARBA" id="ARBA00023136"/>
    </source>
</evidence>
<comment type="similarity">
    <text evidence="2">Belongs to the G-protein coupled receptor 1 family.</text>
</comment>
<evidence type="ECO:0000256" key="10">
    <source>
        <dbReference type="ARBA" id="ARBA00023224"/>
    </source>
</evidence>
<dbReference type="EMBL" id="GL732592">
    <property type="protein sequence ID" value="EFX73288.1"/>
    <property type="molecule type" value="Genomic_DNA"/>
</dbReference>
<dbReference type="PANTHER" id="PTHR24246:SF27">
    <property type="entry name" value="ADENOSINE RECEPTOR, ISOFORM A"/>
    <property type="match status" value="1"/>
</dbReference>
<accession>E9H4V3</accession>
<protein>
    <recommendedName>
        <fullName evidence="12">G-protein coupled receptors family 1 profile domain-containing protein</fullName>
    </recommendedName>
</protein>
<feature type="transmembrane region" description="Helical" evidence="11">
    <location>
        <begin position="274"/>
        <end position="296"/>
    </location>
</feature>
<dbReference type="SUPFAM" id="SSF81321">
    <property type="entry name" value="Family A G protein-coupled receptor-like"/>
    <property type="match status" value="1"/>
</dbReference>
<dbReference type="GO" id="GO:0004989">
    <property type="term" value="F:octopamine receptor activity"/>
    <property type="evidence" value="ECO:0000318"/>
    <property type="project" value="GO_Central"/>
</dbReference>
<evidence type="ECO:0000256" key="8">
    <source>
        <dbReference type="ARBA" id="ARBA00023170"/>
    </source>
</evidence>
<dbReference type="PhylomeDB" id="E9H4V3"/>
<name>E9H4V3_DAPPU</name>
<dbReference type="Pfam" id="PF00001">
    <property type="entry name" value="7tm_1"/>
    <property type="match status" value="1"/>
</dbReference>
<dbReference type="Gene3D" id="1.20.1070.10">
    <property type="entry name" value="Rhodopsin 7-helix transmembrane proteins"/>
    <property type="match status" value="1"/>
</dbReference>
<keyword evidence="10" id="KW-0807">Transducer</keyword>
<evidence type="ECO:0000256" key="9">
    <source>
        <dbReference type="ARBA" id="ARBA00023180"/>
    </source>
</evidence>
<dbReference type="InterPro" id="IPR000276">
    <property type="entry name" value="GPCR_Rhodpsn"/>
</dbReference>
<evidence type="ECO:0000313" key="14">
    <source>
        <dbReference type="Proteomes" id="UP000000305"/>
    </source>
</evidence>
<dbReference type="OrthoDB" id="6358071at2759"/>
<feature type="transmembrane region" description="Helical" evidence="11">
    <location>
        <begin position="175"/>
        <end position="199"/>
    </location>
</feature>
<feature type="transmembrane region" description="Helical" evidence="11">
    <location>
        <begin position="66"/>
        <end position="88"/>
    </location>
</feature>
<keyword evidence="7 11" id="KW-0472">Membrane</keyword>
<evidence type="ECO:0000259" key="12">
    <source>
        <dbReference type="PROSITE" id="PS50262"/>
    </source>
</evidence>
<feature type="transmembrane region" description="Helical" evidence="11">
    <location>
        <begin position="31"/>
        <end position="54"/>
    </location>
</feature>
<dbReference type="GO" id="GO:0043410">
    <property type="term" value="P:positive regulation of MAPK cascade"/>
    <property type="evidence" value="ECO:0000318"/>
    <property type="project" value="GO_Central"/>
</dbReference>
<dbReference type="Proteomes" id="UP000000305">
    <property type="component" value="Unassembled WGS sequence"/>
</dbReference>
<proteinExistence type="inferred from homology"/>
<evidence type="ECO:0000313" key="13">
    <source>
        <dbReference type="EMBL" id="EFX73288.1"/>
    </source>
</evidence>
<keyword evidence="8" id="KW-0675">Receptor</keyword>